<accession>A0A918BI54</accession>
<proteinExistence type="inferred from homology"/>
<comment type="caution">
    <text evidence="3">The sequence shown here is derived from an EMBL/GenBank/DDBJ whole genome shotgun (WGS) entry which is preliminary data.</text>
</comment>
<evidence type="ECO:0000313" key="4">
    <source>
        <dbReference type="Proteomes" id="UP000620156"/>
    </source>
</evidence>
<evidence type="ECO:0000313" key="3">
    <source>
        <dbReference type="EMBL" id="GGQ68725.1"/>
    </source>
</evidence>
<sequence length="191" mass="20314">MGITLAKGGNVSLSKEAPGLSAVRVGLGWDVRTTTGADHDLDASALLCDASGKVVSDRHFVFYNNLRSPDGSVEHTGDNLTGEGEGDDESIEVDLAAVPAEVAKIVFPVSIHEADARGQSFGQVRNAFIRVVNQADDREIARYDLSEDASTETAMVFGELYRYGGEWKFRAVGQGYASGLRGIAADYGVDV</sequence>
<dbReference type="InterPro" id="IPR003325">
    <property type="entry name" value="TerD"/>
</dbReference>
<reference evidence="3" key="2">
    <citation type="submission" date="2020-09" db="EMBL/GenBank/DDBJ databases">
        <authorList>
            <person name="Sun Q."/>
            <person name="Ohkuma M."/>
        </authorList>
    </citation>
    <scope>NUCLEOTIDE SEQUENCE</scope>
    <source>
        <strain evidence="3">JCM 3131</strain>
    </source>
</reference>
<keyword evidence="4" id="KW-1185">Reference proteome</keyword>
<dbReference type="RefSeq" id="WP_189218509.1">
    <property type="nucleotide sequence ID" value="NZ_BMQK01000010.1"/>
</dbReference>
<dbReference type="CDD" id="cd06974">
    <property type="entry name" value="TerD_like"/>
    <property type="match status" value="1"/>
</dbReference>
<dbReference type="PANTHER" id="PTHR32097">
    <property type="entry name" value="CAMP-BINDING PROTEIN 1-RELATED"/>
    <property type="match status" value="1"/>
</dbReference>
<organism evidence="3 4">
    <name type="scientific">Streptomyces ruber</name>
    <dbReference type="NCBI Taxonomy" id="83378"/>
    <lineage>
        <taxon>Bacteria</taxon>
        <taxon>Bacillati</taxon>
        <taxon>Actinomycetota</taxon>
        <taxon>Actinomycetes</taxon>
        <taxon>Kitasatosporales</taxon>
        <taxon>Streptomycetaceae</taxon>
        <taxon>Streptomyces</taxon>
    </lineage>
</organism>
<dbReference type="Gene3D" id="2.60.60.30">
    <property type="entry name" value="sav2460 like domains"/>
    <property type="match status" value="1"/>
</dbReference>
<comment type="similarity">
    <text evidence="1">Belongs to the CAPAB/TerDEXZ family.</text>
</comment>
<evidence type="ECO:0000256" key="1">
    <source>
        <dbReference type="ARBA" id="ARBA00008775"/>
    </source>
</evidence>
<dbReference type="AlphaFoldDB" id="A0A918BI54"/>
<dbReference type="Pfam" id="PF02342">
    <property type="entry name" value="TerD"/>
    <property type="match status" value="1"/>
</dbReference>
<dbReference type="EMBL" id="BMQK01000010">
    <property type="protein sequence ID" value="GGQ68725.1"/>
    <property type="molecule type" value="Genomic_DNA"/>
</dbReference>
<evidence type="ECO:0000259" key="2">
    <source>
        <dbReference type="Pfam" id="PF02342"/>
    </source>
</evidence>
<protein>
    <submittedName>
        <fullName evidence="3">Chemical-damaging agent resistance protein C</fullName>
    </submittedName>
</protein>
<name>A0A918BI54_9ACTN</name>
<dbReference type="Proteomes" id="UP000620156">
    <property type="component" value="Unassembled WGS sequence"/>
</dbReference>
<dbReference type="PANTHER" id="PTHR32097:SF4">
    <property type="entry name" value="GENERAL STRESS PROTEIN 16U"/>
    <property type="match status" value="1"/>
</dbReference>
<reference evidence="3" key="1">
    <citation type="journal article" date="2014" name="Int. J. Syst. Evol. Microbiol.">
        <title>Complete genome sequence of Corynebacterium casei LMG S-19264T (=DSM 44701T), isolated from a smear-ripened cheese.</title>
        <authorList>
            <consortium name="US DOE Joint Genome Institute (JGI-PGF)"/>
            <person name="Walter F."/>
            <person name="Albersmeier A."/>
            <person name="Kalinowski J."/>
            <person name="Ruckert C."/>
        </authorList>
    </citation>
    <scope>NUCLEOTIDE SEQUENCE</scope>
    <source>
        <strain evidence="3">JCM 3131</strain>
    </source>
</reference>
<feature type="domain" description="TerD" evidence="2">
    <location>
        <begin position="1"/>
        <end position="187"/>
    </location>
</feature>
<dbReference type="FunFam" id="2.60.60.30:FF:000001">
    <property type="entry name" value="Tellurium resistance protein TerD"/>
    <property type="match status" value="1"/>
</dbReference>
<dbReference type="InterPro" id="IPR051324">
    <property type="entry name" value="Stress/Tellurium_Resist"/>
</dbReference>
<gene>
    <name evidence="3" type="ORF">GCM10010145_43050</name>
</gene>